<proteinExistence type="predicted"/>
<dbReference type="EMBL" id="JACFOF010000011">
    <property type="protein sequence ID" value="MBW7953985.1"/>
    <property type="molecule type" value="Genomic_DNA"/>
</dbReference>
<evidence type="ECO:0000259" key="1">
    <source>
        <dbReference type="Pfam" id="PF11258"/>
    </source>
</evidence>
<gene>
    <name evidence="2" type="ORF">H3C67_04310</name>
</gene>
<comment type="caution">
    <text evidence="2">The sequence shown here is derived from an EMBL/GenBank/DDBJ whole genome shotgun (WGS) entry which is preliminary data.</text>
</comment>
<sequence>MITKTQYDELLTRHPVAITINNYPAARSQHGLTYADVVGEFLAEGGITRYVPIYYSNQEVEKVGPIRSLRYYMIMFTSEYADAIILHEGQAGYDDAPWET</sequence>
<protein>
    <submittedName>
        <fullName evidence="2">DUF3048 domain-containing protein</fullName>
    </submittedName>
</protein>
<dbReference type="AlphaFoldDB" id="A0A952DVZ5"/>
<dbReference type="InterPro" id="IPR021416">
    <property type="entry name" value="DUF3048_N"/>
</dbReference>
<evidence type="ECO:0000313" key="3">
    <source>
        <dbReference type="Proteomes" id="UP000781173"/>
    </source>
</evidence>
<evidence type="ECO:0000313" key="2">
    <source>
        <dbReference type="EMBL" id="MBW7953985.1"/>
    </source>
</evidence>
<dbReference type="Gene3D" id="3.50.90.10">
    <property type="entry name" value="YerB-like"/>
    <property type="match status" value="1"/>
</dbReference>
<reference evidence="2" key="1">
    <citation type="journal article" date="2022" name="ISME J.">
        <title>A general approach to explore prokaryotic protein glycosylation reveals the unique surface layer modulation of an anammox bacterium.</title>
        <authorList>
            <person name="Pabst M."/>
            <person name="Grouzdev D.S."/>
            <person name="Lawson C.E."/>
            <person name="Kleikamp H.B.C."/>
            <person name="de Ram C."/>
            <person name="Louwen R."/>
            <person name="Lin Y.M."/>
            <person name="Lucker S."/>
            <person name="van Loosdrecht M.C.M."/>
            <person name="Laureni M."/>
        </authorList>
    </citation>
    <scope>NUCLEOTIDE SEQUENCE</scope>
    <source>
        <strain evidence="2">BROCD043</strain>
    </source>
</reference>
<feature type="non-terminal residue" evidence="2">
    <location>
        <position position="100"/>
    </location>
</feature>
<dbReference type="Pfam" id="PF11258">
    <property type="entry name" value="DUF3048"/>
    <property type="match status" value="1"/>
</dbReference>
<organism evidence="2 3">
    <name type="scientific">Candidatus Dojkabacteria bacterium</name>
    <dbReference type="NCBI Taxonomy" id="2099670"/>
    <lineage>
        <taxon>Bacteria</taxon>
        <taxon>Candidatus Dojkabacteria</taxon>
    </lineage>
</organism>
<accession>A0A952DVZ5</accession>
<feature type="domain" description="DUF3048" evidence="1">
    <location>
        <begin position="8"/>
        <end position="93"/>
    </location>
</feature>
<dbReference type="InterPro" id="IPR023158">
    <property type="entry name" value="YerB-like_sf"/>
</dbReference>
<name>A0A952DVZ5_9BACT</name>
<dbReference type="Proteomes" id="UP000781173">
    <property type="component" value="Unassembled WGS sequence"/>
</dbReference>
<dbReference type="SUPFAM" id="SSF159774">
    <property type="entry name" value="YerB-like"/>
    <property type="match status" value="1"/>
</dbReference>